<organism evidence="2 3">
    <name type="scientific">Endocarpon pusillum</name>
    <dbReference type="NCBI Taxonomy" id="364733"/>
    <lineage>
        <taxon>Eukaryota</taxon>
        <taxon>Fungi</taxon>
        <taxon>Dikarya</taxon>
        <taxon>Ascomycota</taxon>
        <taxon>Pezizomycotina</taxon>
        <taxon>Eurotiomycetes</taxon>
        <taxon>Chaetothyriomycetidae</taxon>
        <taxon>Verrucariales</taxon>
        <taxon>Verrucariaceae</taxon>
        <taxon>Endocarpon</taxon>
    </lineage>
</organism>
<feature type="compositionally biased region" description="Basic and acidic residues" evidence="1">
    <location>
        <begin position="1"/>
        <end position="11"/>
    </location>
</feature>
<keyword evidence="3" id="KW-1185">Reference proteome</keyword>
<gene>
    <name evidence="2" type="ORF">GJ744_005452</name>
</gene>
<protein>
    <submittedName>
        <fullName evidence="2">Uncharacterized protein</fullName>
    </submittedName>
</protein>
<reference evidence="2" key="1">
    <citation type="submission" date="2020-02" db="EMBL/GenBank/DDBJ databases">
        <authorList>
            <person name="Palmer J.M."/>
        </authorList>
    </citation>
    <scope>NUCLEOTIDE SEQUENCE</scope>
    <source>
        <strain evidence="2">EPUS1.4</strain>
        <tissue evidence="2">Thallus</tissue>
    </source>
</reference>
<proteinExistence type="predicted"/>
<name>A0A8H7A3Q5_9EURO</name>
<accession>A0A8H7A3Q5</accession>
<dbReference type="Proteomes" id="UP000606974">
    <property type="component" value="Unassembled WGS sequence"/>
</dbReference>
<dbReference type="AlphaFoldDB" id="A0A8H7A3Q5"/>
<comment type="caution">
    <text evidence="2">The sequence shown here is derived from an EMBL/GenBank/DDBJ whole genome shotgun (WGS) entry which is preliminary data.</text>
</comment>
<evidence type="ECO:0000313" key="3">
    <source>
        <dbReference type="Proteomes" id="UP000606974"/>
    </source>
</evidence>
<sequence length="59" mass="6417">MGKTKHLEQKLLDGGLPKSRTTNKEKAKGIHPAPKLHNLAIIRTSTEPQGKDSSQSKEG</sequence>
<evidence type="ECO:0000313" key="2">
    <source>
        <dbReference type="EMBL" id="KAF7501978.1"/>
    </source>
</evidence>
<feature type="compositionally biased region" description="Polar residues" evidence="1">
    <location>
        <begin position="43"/>
        <end position="53"/>
    </location>
</feature>
<feature type="region of interest" description="Disordered" evidence="1">
    <location>
        <begin position="1"/>
        <end position="59"/>
    </location>
</feature>
<evidence type="ECO:0000256" key="1">
    <source>
        <dbReference type="SAM" id="MobiDB-lite"/>
    </source>
</evidence>
<dbReference type="EMBL" id="JAACFV010002352">
    <property type="protein sequence ID" value="KAF7501978.1"/>
    <property type="molecule type" value="Genomic_DNA"/>
</dbReference>